<sequence>MFSIKQIPIIENKKADALSKIASTSFAHLSKQVLVEELKEKSINKLKVLAVVEEEGNIWMTLIYEYLPEETLPVESCIRQRFASVKHPQANGLVERANRSLGEGIMARLDTRSKNWMEEISHVLWAHYTMIKSSNEVTLFSLTYGTEEVIPAKRGMTTLGTAKVVAGYRCALCRDYLVQLLLSSEHHILTLMMKLGLGIKPMARLIMMSLEPITPLNRSGEGETSYQNNPNTTSTRSVIEGHLSTLKELLKQQSYRDLIKPMLLNFNKDIQNIDDEDRETNKTGHKGKAITVDNDLSRPFKEVLKCHFTRRIIEFSSHGHMMPTGVKIYDGNGDLEDHIIRFTGIKNQGEWPMPVWCCMFQQTLDGKARAWFDKLPPESIDNQGDLLQRFLNRFGMLKACTKDLLEILKIVRKANESLPTFKKRWVRELQKKEMVNHWPSKTIDRKETCMETPAAGQITRHITVIKNIMHRMLLPTALLRISDIQETT</sequence>
<keyword evidence="1" id="KW-0695">RNA-directed DNA polymerase</keyword>
<reference evidence="1" key="1">
    <citation type="journal article" date="2019" name="Sci. Rep.">
        <title>Draft genome of Tanacetum cinerariifolium, the natural source of mosquito coil.</title>
        <authorList>
            <person name="Yamashiro T."/>
            <person name="Shiraishi A."/>
            <person name="Satake H."/>
            <person name="Nakayama K."/>
        </authorList>
    </citation>
    <scope>NUCLEOTIDE SEQUENCE</scope>
</reference>
<organism evidence="1">
    <name type="scientific">Tanacetum cinerariifolium</name>
    <name type="common">Dalmatian daisy</name>
    <name type="synonym">Chrysanthemum cinerariifolium</name>
    <dbReference type="NCBI Taxonomy" id="118510"/>
    <lineage>
        <taxon>Eukaryota</taxon>
        <taxon>Viridiplantae</taxon>
        <taxon>Streptophyta</taxon>
        <taxon>Embryophyta</taxon>
        <taxon>Tracheophyta</taxon>
        <taxon>Spermatophyta</taxon>
        <taxon>Magnoliopsida</taxon>
        <taxon>eudicotyledons</taxon>
        <taxon>Gunneridae</taxon>
        <taxon>Pentapetalae</taxon>
        <taxon>asterids</taxon>
        <taxon>campanulids</taxon>
        <taxon>Asterales</taxon>
        <taxon>Asteraceae</taxon>
        <taxon>Asteroideae</taxon>
        <taxon>Anthemideae</taxon>
        <taxon>Anthemidinae</taxon>
        <taxon>Tanacetum</taxon>
    </lineage>
</organism>
<dbReference type="GO" id="GO:0003964">
    <property type="term" value="F:RNA-directed DNA polymerase activity"/>
    <property type="evidence" value="ECO:0007669"/>
    <property type="project" value="UniProtKB-KW"/>
</dbReference>
<keyword evidence="1" id="KW-0808">Transferase</keyword>
<dbReference type="Gene3D" id="3.30.420.10">
    <property type="entry name" value="Ribonuclease H-like superfamily/Ribonuclease H"/>
    <property type="match status" value="1"/>
</dbReference>
<comment type="caution">
    <text evidence="1">The sequence shown here is derived from an EMBL/GenBank/DDBJ whole genome shotgun (WGS) entry which is preliminary data.</text>
</comment>
<dbReference type="AlphaFoldDB" id="A0A6L2NXH8"/>
<dbReference type="InterPro" id="IPR012337">
    <property type="entry name" value="RNaseH-like_sf"/>
</dbReference>
<name>A0A6L2NXH8_TANCI</name>
<keyword evidence="1" id="KW-0548">Nucleotidyltransferase</keyword>
<dbReference type="GO" id="GO:0003676">
    <property type="term" value="F:nucleic acid binding"/>
    <property type="evidence" value="ECO:0007669"/>
    <property type="project" value="InterPro"/>
</dbReference>
<accession>A0A6L2NXH8</accession>
<dbReference type="InterPro" id="IPR036397">
    <property type="entry name" value="RNaseH_sf"/>
</dbReference>
<dbReference type="SUPFAM" id="SSF53098">
    <property type="entry name" value="Ribonuclease H-like"/>
    <property type="match status" value="1"/>
</dbReference>
<protein>
    <submittedName>
        <fullName evidence="1">Reverse transcriptase domain-containing protein</fullName>
    </submittedName>
</protein>
<dbReference type="PANTHER" id="PTHR48475">
    <property type="entry name" value="RIBONUCLEASE H"/>
    <property type="match status" value="1"/>
</dbReference>
<dbReference type="PANTHER" id="PTHR48475:SF2">
    <property type="entry name" value="RIBONUCLEASE H"/>
    <property type="match status" value="1"/>
</dbReference>
<dbReference type="EMBL" id="BKCJ010009931">
    <property type="protein sequence ID" value="GEU89284.1"/>
    <property type="molecule type" value="Genomic_DNA"/>
</dbReference>
<proteinExistence type="predicted"/>
<gene>
    <name evidence="1" type="ORF">Tci_061262</name>
</gene>
<evidence type="ECO:0000313" key="1">
    <source>
        <dbReference type="EMBL" id="GEU89284.1"/>
    </source>
</evidence>